<dbReference type="AlphaFoldDB" id="A0A8H7D0I1"/>
<dbReference type="OrthoDB" id="3193844at2759"/>
<name>A0A8H7D0I1_9AGAR</name>
<comment type="caution">
    <text evidence="1">The sequence shown here is derived from an EMBL/GenBank/DDBJ whole genome shotgun (WGS) entry which is preliminary data.</text>
</comment>
<accession>A0A8H7D0I1</accession>
<evidence type="ECO:0008006" key="3">
    <source>
        <dbReference type="Google" id="ProtNLM"/>
    </source>
</evidence>
<reference evidence="1" key="1">
    <citation type="submission" date="2020-05" db="EMBL/GenBank/DDBJ databases">
        <title>Mycena genomes resolve the evolution of fungal bioluminescence.</title>
        <authorList>
            <person name="Tsai I.J."/>
        </authorList>
    </citation>
    <scope>NUCLEOTIDE SEQUENCE</scope>
    <source>
        <strain evidence="1">CCC161011</strain>
    </source>
</reference>
<sequence length="255" mass="28682">MTSIPVPDKTYYLDSIIFQVEDRLFKVPRYHFERNSEIFASTFMLPVTGDVEGSSDQNPVKLEGISSVDFERLLVVLYPLEDPMPTLSKDHWISVLKLSTLWRLLATRALAIRHLDAEVRNGAEGIVLGKKYHVASWLRSGYTALSRSAHGAISLADAEMIGWETATKIYRIREEAAHKRQNVAQPIRDCHNCGRTLSSGGYCNYCSKCYCSSCYPVGSMDVSVNVFDNADVDGVFAEEFRQADSDSAEYLEKNF</sequence>
<protein>
    <recommendedName>
        <fullName evidence="3">BTB domain-containing protein</fullName>
    </recommendedName>
</protein>
<organism evidence="1 2">
    <name type="scientific">Mycena venus</name>
    <dbReference type="NCBI Taxonomy" id="2733690"/>
    <lineage>
        <taxon>Eukaryota</taxon>
        <taxon>Fungi</taxon>
        <taxon>Dikarya</taxon>
        <taxon>Basidiomycota</taxon>
        <taxon>Agaricomycotina</taxon>
        <taxon>Agaricomycetes</taxon>
        <taxon>Agaricomycetidae</taxon>
        <taxon>Agaricales</taxon>
        <taxon>Marasmiineae</taxon>
        <taxon>Mycenaceae</taxon>
        <taxon>Mycena</taxon>
    </lineage>
</organism>
<gene>
    <name evidence="1" type="ORF">MVEN_01110100</name>
</gene>
<dbReference type="Gene3D" id="3.30.710.10">
    <property type="entry name" value="Potassium Channel Kv1.1, Chain A"/>
    <property type="match status" value="1"/>
</dbReference>
<evidence type="ECO:0000313" key="2">
    <source>
        <dbReference type="Proteomes" id="UP000620124"/>
    </source>
</evidence>
<dbReference type="InterPro" id="IPR011333">
    <property type="entry name" value="SKP1/BTB/POZ_sf"/>
</dbReference>
<dbReference type="EMBL" id="JACAZI010000008">
    <property type="protein sequence ID" value="KAF7354223.1"/>
    <property type="molecule type" value="Genomic_DNA"/>
</dbReference>
<keyword evidence="2" id="KW-1185">Reference proteome</keyword>
<dbReference type="Proteomes" id="UP000620124">
    <property type="component" value="Unassembled WGS sequence"/>
</dbReference>
<evidence type="ECO:0000313" key="1">
    <source>
        <dbReference type="EMBL" id="KAF7354223.1"/>
    </source>
</evidence>
<proteinExistence type="predicted"/>